<keyword evidence="3 7" id="KW-0812">Transmembrane</keyword>
<dbReference type="PROSITE" id="PS50192">
    <property type="entry name" value="T_SNARE"/>
    <property type="match status" value="1"/>
</dbReference>
<dbReference type="GO" id="GO:0006906">
    <property type="term" value="P:vesicle fusion"/>
    <property type="evidence" value="ECO:0007669"/>
    <property type="project" value="TreeGrafter"/>
</dbReference>
<keyword evidence="6" id="KW-0175">Coiled coil</keyword>
<evidence type="ECO:0000256" key="7">
    <source>
        <dbReference type="SAM" id="Phobius"/>
    </source>
</evidence>
<dbReference type="GO" id="GO:0005886">
    <property type="term" value="C:plasma membrane"/>
    <property type="evidence" value="ECO:0007669"/>
    <property type="project" value="TreeGrafter"/>
</dbReference>
<dbReference type="PANTHER" id="PTHR19957">
    <property type="entry name" value="SYNTAXIN"/>
    <property type="match status" value="1"/>
</dbReference>
<dbReference type="GO" id="GO:0048278">
    <property type="term" value="P:vesicle docking"/>
    <property type="evidence" value="ECO:0007669"/>
    <property type="project" value="TreeGrafter"/>
</dbReference>
<dbReference type="GO" id="GO:0000149">
    <property type="term" value="F:SNARE binding"/>
    <property type="evidence" value="ECO:0007669"/>
    <property type="project" value="TreeGrafter"/>
</dbReference>
<dbReference type="InterPro" id="IPR006011">
    <property type="entry name" value="Syntaxin_N"/>
</dbReference>
<keyword evidence="5 7" id="KW-0472">Membrane</keyword>
<evidence type="ECO:0000313" key="11">
    <source>
        <dbReference type="EMBL" id="CAF2000067.1"/>
    </source>
</evidence>
<evidence type="ECO:0000313" key="10">
    <source>
        <dbReference type="EMBL" id="CAF1258964.1"/>
    </source>
</evidence>
<sequence length="318" mass="36428">MTKDRIKDLPKPTQWPHVSYIRLSRQRRGSDPPSVLNQCVIPLATINTEYDQHLAEFSTQIDLIQKLIDKIAELATEVKFTHEKMIEPMADPKLSHQLDDKTADIKKAADVVAAHLKKLEQTQKDAKDDIGSAQWRLKESQIYNITRHFRQIMIQYHEECVAHRDRCKKAIKRELEISGNRRTDDEIEDMIENGFPGTFSFSIMVDVEKARQAANFIEERHQEITNLENSIKQLHSMFADLAILVATQGEMIDNIEYNVTQATNFVGKATDDIVQTAVIAAKLRKKKAIVCVILTVVIVVLIIIFVTYFSIQNKIFGK</sequence>
<organism evidence="10 13">
    <name type="scientific">Rotaria magnacalcarata</name>
    <dbReference type="NCBI Taxonomy" id="392030"/>
    <lineage>
        <taxon>Eukaryota</taxon>
        <taxon>Metazoa</taxon>
        <taxon>Spiralia</taxon>
        <taxon>Gnathifera</taxon>
        <taxon>Rotifera</taxon>
        <taxon>Eurotatoria</taxon>
        <taxon>Bdelloidea</taxon>
        <taxon>Philodinida</taxon>
        <taxon>Philodinidae</taxon>
        <taxon>Rotaria</taxon>
    </lineage>
</organism>
<dbReference type="Pfam" id="PF05739">
    <property type="entry name" value="SNARE"/>
    <property type="match status" value="1"/>
</dbReference>
<feature type="coiled-coil region" evidence="6">
    <location>
        <begin position="207"/>
        <end position="237"/>
    </location>
</feature>
<dbReference type="Gene3D" id="1.20.58.70">
    <property type="match status" value="1"/>
</dbReference>
<comment type="caution">
    <text evidence="10">The sequence shown here is derived from an EMBL/GenBank/DDBJ whole genome shotgun (WGS) entry which is preliminary data.</text>
</comment>
<dbReference type="GO" id="GO:0012505">
    <property type="term" value="C:endomembrane system"/>
    <property type="evidence" value="ECO:0007669"/>
    <property type="project" value="TreeGrafter"/>
</dbReference>
<evidence type="ECO:0000256" key="2">
    <source>
        <dbReference type="ARBA" id="ARBA00009063"/>
    </source>
</evidence>
<evidence type="ECO:0000256" key="5">
    <source>
        <dbReference type="ARBA" id="ARBA00023136"/>
    </source>
</evidence>
<protein>
    <recommendedName>
        <fullName evidence="8">t-SNARE coiled-coil homology domain-containing protein</fullName>
    </recommendedName>
</protein>
<dbReference type="Proteomes" id="UP000663855">
    <property type="component" value="Unassembled WGS sequence"/>
</dbReference>
<dbReference type="InterPro" id="IPR045242">
    <property type="entry name" value="Syntaxin"/>
</dbReference>
<evidence type="ECO:0000313" key="9">
    <source>
        <dbReference type="EMBL" id="CAF1001298.1"/>
    </source>
</evidence>
<dbReference type="GO" id="GO:0006886">
    <property type="term" value="P:intracellular protein transport"/>
    <property type="evidence" value="ECO:0007669"/>
    <property type="project" value="TreeGrafter"/>
</dbReference>
<dbReference type="CDD" id="cd15848">
    <property type="entry name" value="SNARE_syntaxin1-like"/>
    <property type="match status" value="1"/>
</dbReference>
<keyword evidence="4 7" id="KW-1133">Transmembrane helix</keyword>
<name>A0A815AK83_9BILA</name>
<dbReference type="Gene3D" id="1.20.5.110">
    <property type="match status" value="1"/>
</dbReference>
<dbReference type="AlphaFoldDB" id="A0A815AK83"/>
<dbReference type="EMBL" id="CAJNOV010000145">
    <property type="protein sequence ID" value="CAF1001298.1"/>
    <property type="molecule type" value="Genomic_DNA"/>
</dbReference>
<comment type="similarity">
    <text evidence="2">Belongs to the syntaxin family.</text>
</comment>
<dbReference type="Proteomes" id="UP000676336">
    <property type="component" value="Unassembled WGS sequence"/>
</dbReference>
<reference evidence="10" key="1">
    <citation type="submission" date="2021-02" db="EMBL/GenBank/DDBJ databases">
        <authorList>
            <person name="Nowell W R."/>
        </authorList>
    </citation>
    <scope>NUCLEOTIDE SEQUENCE</scope>
</reference>
<evidence type="ECO:0000259" key="8">
    <source>
        <dbReference type="PROSITE" id="PS50192"/>
    </source>
</evidence>
<dbReference type="GO" id="GO:0031201">
    <property type="term" value="C:SNARE complex"/>
    <property type="evidence" value="ECO:0007669"/>
    <property type="project" value="TreeGrafter"/>
</dbReference>
<dbReference type="SUPFAM" id="SSF47661">
    <property type="entry name" value="t-snare proteins"/>
    <property type="match status" value="1"/>
</dbReference>
<dbReference type="GO" id="GO:0005484">
    <property type="term" value="F:SNAP receptor activity"/>
    <property type="evidence" value="ECO:0007669"/>
    <property type="project" value="TreeGrafter"/>
</dbReference>
<dbReference type="EMBL" id="CAJNRE010002966">
    <property type="protein sequence ID" value="CAF2000067.1"/>
    <property type="molecule type" value="Genomic_DNA"/>
</dbReference>
<feature type="domain" description="T-SNARE coiled-coil homology" evidence="8">
    <location>
        <begin position="214"/>
        <end position="276"/>
    </location>
</feature>
<feature type="transmembrane region" description="Helical" evidence="7">
    <location>
        <begin position="288"/>
        <end position="311"/>
    </location>
</feature>
<dbReference type="SMART" id="SM00397">
    <property type="entry name" value="t_SNARE"/>
    <property type="match status" value="1"/>
</dbReference>
<dbReference type="InterPro" id="IPR000727">
    <property type="entry name" value="T_SNARE_dom"/>
</dbReference>
<dbReference type="Proteomes" id="UP000663824">
    <property type="component" value="Unassembled WGS sequence"/>
</dbReference>
<evidence type="ECO:0000313" key="12">
    <source>
        <dbReference type="EMBL" id="CAF4111688.1"/>
    </source>
</evidence>
<evidence type="ECO:0000313" key="13">
    <source>
        <dbReference type="Proteomes" id="UP000663834"/>
    </source>
</evidence>
<gene>
    <name evidence="9" type="ORF">CJN711_LOCUS2368</name>
    <name evidence="10" type="ORF">KQP761_LOCUS2689</name>
    <name evidence="11" type="ORF">MBJ925_LOCUS8188</name>
    <name evidence="12" type="ORF">SMN809_LOCUS17837</name>
</gene>
<accession>A0A815AK83</accession>
<dbReference type="GO" id="GO:0006887">
    <property type="term" value="P:exocytosis"/>
    <property type="evidence" value="ECO:0007669"/>
    <property type="project" value="TreeGrafter"/>
</dbReference>
<evidence type="ECO:0000256" key="3">
    <source>
        <dbReference type="ARBA" id="ARBA00022692"/>
    </source>
</evidence>
<dbReference type="InterPro" id="IPR010989">
    <property type="entry name" value="SNARE"/>
</dbReference>
<dbReference type="PANTHER" id="PTHR19957:SF307">
    <property type="entry name" value="PROTEIN SSO1-RELATED"/>
    <property type="match status" value="1"/>
</dbReference>
<dbReference type="OrthoDB" id="10255013at2759"/>
<proteinExistence type="inferred from homology"/>
<evidence type="ECO:0000256" key="1">
    <source>
        <dbReference type="ARBA" id="ARBA00004211"/>
    </source>
</evidence>
<evidence type="ECO:0000256" key="4">
    <source>
        <dbReference type="ARBA" id="ARBA00022989"/>
    </source>
</evidence>
<dbReference type="Proteomes" id="UP000663834">
    <property type="component" value="Unassembled WGS sequence"/>
</dbReference>
<dbReference type="EMBL" id="CAJOBI010008399">
    <property type="protein sequence ID" value="CAF4111688.1"/>
    <property type="molecule type" value="Genomic_DNA"/>
</dbReference>
<dbReference type="Pfam" id="PF00804">
    <property type="entry name" value="Syntaxin"/>
    <property type="match status" value="1"/>
</dbReference>
<dbReference type="EMBL" id="CAJNOW010000165">
    <property type="protein sequence ID" value="CAF1258964.1"/>
    <property type="molecule type" value="Genomic_DNA"/>
</dbReference>
<comment type="subcellular location">
    <subcellularLocation>
        <location evidence="1">Membrane</location>
        <topology evidence="1">Single-pass type IV membrane protein</topology>
    </subcellularLocation>
</comment>
<evidence type="ECO:0000256" key="6">
    <source>
        <dbReference type="SAM" id="Coils"/>
    </source>
</evidence>